<dbReference type="PANTHER" id="PTHR24103">
    <property type="entry name" value="E3 UBIQUITIN-PROTEIN LIGASE TRIM"/>
    <property type="match status" value="1"/>
</dbReference>
<evidence type="ECO:0000313" key="3">
    <source>
        <dbReference type="Proteomes" id="UP000551758"/>
    </source>
</evidence>
<accession>A0A7J7ESD9</accession>
<dbReference type="PRINTS" id="PR01407">
    <property type="entry name" value="BUTYPHLNCDUF"/>
</dbReference>
<organism evidence="2 3">
    <name type="scientific">Diceros bicornis minor</name>
    <name type="common">South-central black rhinoceros</name>
    <dbReference type="NCBI Taxonomy" id="77932"/>
    <lineage>
        <taxon>Eukaryota</taxon>
        <taxon>Metazoa</taxon>
        <taxon>Chordata</taxon>
        <taxon>Craniata</taxon>
        <taxon>Vertebrata</taxon>
        <taxon>Euteleostomi</taxon>
        <taxon>Mammalia</taxon>
        <taxon>Eutheria</taxon>
        <taxon>Laurasiatheria</taxon>
        <taxon>Perissodactyla</taxon>
        <taxon>Rhinocerotidae</taxon>
        <taxon>Diceros</taxon>
    </lineage>
</organism>
<dbReference type="InterPro" id="IPR013320">
    <property type="entry name" value="ConA-like_dom_sf"/>
</dbReference>
<protein>
    <recommendedName>
        <fullName evidence="1">B30.2/SPRY domain-containing protein</fullName>
    </recommendedName>
</protein>
<evidence type="ECO:0000313" key="2">
    <source>
        <dbReference type="EMBL" id="KAF5918735.1"/>
    </source>
</evidence>
<reference evidence="2 3" key="1">
    <citation type="journal article" date="2020" name="Mol. Biol. Evol.">
        <title>Interspecific Gene Flow and the Evolution of Specialization in Black and White Rhinoceros.</title>
        <authorList>
            <person name="Moodley Y."/>
            <person name="Westbury M.V."/>
            <person name="Russo I.M."/>
            <person name="Gopalakrishnan S."/>
            <person name="Rakotoarivelo A."/>
            <person name="Olsen R.A."/>
            <person name="Prost S."/>
            <person name="Tunstall T."/>
            <person name="Ryder O.A."/>
            <person name="Dalen L."/>
            <person name="Bruford M.W."/>
        </authorList>
    </citation>
    <scope>NUCLEOTIDE SEQUENCE [LARGE SCALE GENOMIC DNA]</scope>
    <source>
        <strain evidence="2">SBR-YM</strain>
        <tissue evidence="2">Skin</tissue>
    </source>
</reference>
<dbReference type="InterPro" id="IPR003877">
    <property type="entry name" value="SPRY_dom"/>
</dbReference>
<dbReference type="Gene3D" id="2.60.120.920">
    <property type="match status" value="1"/>
</dbReference>
<feature type="domain" description="B30.2/SPRY" evidence="1">
    <location>
        <begin position="57"/>
        <end position="270"/>
    </location>
</feature>
<gene>
    <name evidence="2" type="ORF">HPG69_005773</name>
</gene>
<dbReference type="InterPro" id="IPR043136">
    <property type="entry name" value="B30.2/SPRY_sf"/>
</dbReference>
<evidence type="ECO:0000259" key="1">
    <source>
        <dbReference type="PROSITE" id="PS50188"/>
    </source>
</evidence>
<dbReference type="Pfam" id="PF00622">
    <property type="entry name" value="SPRY"/>
    <property type="match status" value="1"/>
</dbReference>
<dbReference type="EMBL" id="JACDTQ010002427">
    <property type="protein sequence ID" value="KAF5918735.1"/>
    <property type="molecule type" value="Genomic_DNA"/>
</dbReference>
<dbReference type="AlphaFoldDB" id="A0A7J7ESD9"/>
<sequence length="270" mass="30629">MVSKKLKRVFRVPDLSGMLQEFKGEESQRKGFLSVLLISDTSTPVPPSQLPKLLITMSRDTPTLYLSPDPVILPTVDVMLNPVNSIPDIVVSADRRQVRVVHPVTFENTHLRDFGVLGHQCFSSGKYYWEVDVSEKTAWILGVHSEENDLIKTYVRRVVLFHRIYHPNAYSRYRPRYGYWVIGLQNGSEYTAFEDTPISATKALTLSMTVLPRRVGVFLDYEAGTVSFLNVTNHGSLIYKFSKFDFSCTVSPYFNPWNCPGPITLCPPSS</sequence>
<keyword evidence="3" id="KW-1185">Reference proteome</keyword>
<dbReference type="PROSITE" id="PS50188">
    <property type="entry name" value="B302_SPRY"/>
    <property type="match status" value="1"/>
</dbReference>
<comment type="caution">
    <text evidence="2">The sequence shown here is derived from an EMBL/GenBank/DDBJ whole genome shotgun (WGS) entry which is preliminary data.</text>
</comment>
<dbReference type="SMART" id="SM00449">
    <property type="entry name" value="SPRY"/>
    <property type="match status" value="1"/>
</dbReference>
<dbReference type="Proteomes" id="UP000551758">
    <property type="component" value="Unassembled WGS sequence"/>
</dbReference>
<dbReference type="SUPFAM" id="SSF49899">
    <property type="entry name" value="Concanavalin A-like lectins/glucanases"/>
    <property type="match status" value="1"/>
</dbReference>
<dbReference type="InterPro" id="IPR001870">
    <property type="entry name" value="B30.2/SPRY"/>
</dbReference>
<proteinExistence type="predicted"/>
<dbReference type="InterPro" id="IPR050143">
    <property type="entry name" value="TRIM/RBCC"/>
</dbReference>
<name>A0A7J7ESD9_DICBM</name>
<dbReference type="InterPro" id="IPR003879">
    <property type="entry name" value="Butyrophylin_SPRY"/>
</dbReference>